<dbReference type="Gene3D" id="3.60.20.10">
    <property type="entry name" value="Glutamine Phosphoribosylpyrophosphate, subunit 1, domain 1"/>
    <property type="match status" value="1"/>
</dbReference>
<dbReference type="InterPro" id="IPR029055">
    <property type="entry name" value="Ntn_hydrolases_N"/>
</dbReference>
<proteinExistence type="predicted"/>
<organism evidence="1 2">
    <name type="scientific">Halanaerobium polyolivorans</name>
    <dbReference type="NCBI Taxonomy" id="2886943"/>
    <lineage>
        <taxon>Bacteria</taxon>
        <taxon>Bacillati</taxon>
        <taxon>Bacillota</taxon>
        <taxon>Clostridia</taxon>
        <taxon>Halanaerobiales</taxon>
        <taxon>Halanaerobiaceae</taxon>
        <taxon>Halanaerobium</taxon>
    </lineage>
</organism>
<dbReference type="SUPFAM" id="SSF56235">
    <property type="entry name" value="N-terminal nucleophile aminohydrolases (Ntn hydrolases)"/>
    <property type="match status" value="1"/>
</dbReference>
<dbReference type="Proteomes" id="UP001199296">
    <property type="component" value="Unassembled WGS sequence"/>
</dbReference>
<protein>
    <submittedName>
        <fullName evidence="1">DUF1028 domain-containing protein</fullName>
    </submittedName>
</protein>
<reference evidence="1 2" key="1">
    <citation type="submission" date="2021-10" db="EMBL/GenBank/DDBJ databases">
        <authorList>
            <person name="Grouzdev D.S."/>
            <person name="Pantiukh K.S."/>
            <person name="Krutkina M.S."/>
        </authorList>
    </citation>
    <scope>NUCLEOTIDE SEQUENCE [LARGE SCALE GENOMIC DNA]</scope>
    <source>
        <strain evidence="1 2">Z-7514</strain>
    </source>
</reference>
<dbReference type="RefSeq" id="WP_229344387.1">
    <property type="nucleotide sequence ID" value="NZ_JAJFAT010000004.1"/>
</dbReference>
<gene>
    <name evidence="1" type="ORF">LJ207_04270</name>
</gene>
<dbReference type="InterPro" id="IPR010430">
    <property type="entry name" value="DUF1028"/>
</dbReference>
<dbReference type="Pfam" id="PF06267">
    <property type="entry name" value="DUF1028"/>
    <property type="match status" value="1"/>
</dbReference>
<keyword evidence="2" id="KW-1185">Reference proteome</keyword>
<evidence type="ECO:0000313" key="1">
    <source>
        <dbReference type="EMBL" id="MCC3144538.1"/>
    </source>
</evidence>
<dbReference type="AlphaFoldDB" id="A0AAW4WTV9"/>
<dbReference type="PANTHER" id="PTHR39328">
    <property type="entry name" value="BLL2871 PROTEIN"/>
    <property type="match status" value="1"/>
</dbReference>
<dbReference type="EMBL" id="JAJFAT010000004">
    <property type="protein sequence ID" value="MCC3144538.1"/>
    <property type="molecule type" value="Genomic_DNA"/>
</dbReference>
<accession>A0AAW4WTV9</accession>
<dbReference type="PANTHER" id="PTHR39328:SF1">
    <property type="entry name" value="BLL2871 PROTEIN"/>
    <property type="match status" value="1"/>
</dbReference>
<name>A0AAW4WTV9_9FIRM</name>
<evidence type="ECO:0000313" key="2">
    <source>
        <dbReference type="Proteomes" id="UP001199296"/>
    </source>
</evidence>
<comment type="caution">
    <text evidence="1">The sequence shown here is derived from an EMBL/GenBank/DDBJ whole genome shotgun (WGS) entry which is preliminary data.</text>
</comment>
<sequence length="216" mass="23302">MADNNLIATFSIIAYDPVSEELGVAVQSKFLAVGSMVPWARAGVGAVATQAWGNTSFGPRALDLLEKGKSPQEAVNILIEADQGAEFRQLAVINAEGKAAAYTGSNCSDWAGEIIAENYSVQGNILVNEKTLQAMADSFENSKGPLADRLVKSLRAGQFAGGDKRGRQAAALFVVKEGRGIGGFDDRYIDLRVDDHPRPIEELARLLKLFYQQRDN</sequence>